<dbReference type="PANTHER" id="PTHR34580">
    <property type="match status" value="1"/>
</dbReference>
<dbReference type="EMBL" id="JAVAMP010000005">
    <property type="protein sequence ID" value="MDP5274915.1"/>
    <property type="molecule type" value="Genomic_DNA"/>
</dbReference>
<dbReference type="InterPro" id="IPR036390">
    <property type="entry name" value="WH_DNA-bd_sf"/>
</dbReference>
<name>A0ABT9IZW7_9BACL</name>
<dbReference type="InterPro" id="IPR028349">
    <property type="entry name" value="PafC-like"/>
</dbReference>
<dbReference type="PANTHER" id="PTHR34580:SF1">
    <property type="entry name" value="PROTEIN PAFC"/>
    <property type="match status" value="1"/>
</dbReference>
<comment type="caution">
    <text evidence="3">The sequence shown here is derived from an EMBL/GenBank/DDBJ whole genome shotgun (WGS) entry which is preliminary data.</text>
</comment>
<dbReference type="Gene3D" id="1.10.10.10">
    <property type="entry name" value="Winged helix-like DNA-binding domain superfamily/Winged helix DNA-binding domain"/>
    <property type="match status" value="1"/>
</dbReference>
<accession>A0ABT9IZW7</accession>
<proteinExistence type="predicted"/>
<reference evidence="3 4" key="1">
    <citation type="submission" date="2023-08" db="EMBL/GenBank/DDBJ databases">
        <authorList>
            <person name="Park J.-S."/>
        </authorList>
    </citation>
    <scope>NUCLEOTIDE SEQUENCE [LARGE SCALE GENOMIC DNA]</scope>
    <source>
        <strain evidence="3 4">2205SS18-9</strain>
    </source>
</reference>
<sequence>MKIDRLIAILMILMNTNKTTAVILAEKFEVSVRTIYRDLDTLLVAGIPVMTAQGLNGGIYIDEAFKLDKQYFSLKEITHLLVGLKGIESAMDDHGLKAALEKVKSLVPEEVSDEFNDAMGQVSIDLLSWIGHSEIKEKLKKIKYGLSKSVVIWFNYINRRNKPSSRSVEPYRLLLKESAWYLEGYCLEKSDFRMFKLSRMIELKVTDQTFVKREFIPQRNDVNGWVKNQMMLIDVEFDYSILERMVERCGEKNIEKIGVTTYKAKMPFTDNAHSYNSLLSFGKNIRCVGPEKIRAKLLEHIESIKKMYYD</sequence>
<protein>
    <submittedName>
        <fullName evidence="3">YafY family protein</fullName>
    </submittedName>
</protein>
<gene>
    <name evidence="3" type="ORF">Q5Y73_12420</name>
</gene>
<dbReference type="Proteomes" id="UP001231941">
    <property type="component" value="Unassembled WGS sequence"/>
</dbReference>
<dbReference type="PIRSF" id="PIRSF016838">
    <property type="entry name" value="PafC"/>
    <property type="match status" value="1"/>
</dbReference>
<dbReference type="InterPro" id="IPR051534">
    <property type="entry name" value="CBASS_pafABC_assoc_protein"/>
</dbReference>
<dbReference type="InterPro" id="IPR026881">
    <property type="entry name" value="WYL_dom"/>
</dbReference>
<dbReference type="RefSeq" id="WP_305992225.1">
    <property type="nucleotide sequence ID" value="NZ_JAVAMP010000005.1"/>
</dbReference>
<organism evidence="3 4">
    <name type="scientific">Chengkuizengella axinellae</name>
    <dbReference type="NCBI Taxonomy" id="3064388"/>
    <lineage>
        <taxon>Bacteria</taxon>
        <taxon>Bacillati</taxon>
        <taxon>Bacillota</taxon>
        <taxon>Bacilli</taxon>
        <taxon>Bacillales</taxon>
        <taxon>Paenibacillaceae</taxon>
        <taxon>Chengkuizengella</taxon>
    </lineage>
</organism>
<keyword evidence="4" id="KW-1185">Reference proteome</keyword>
<dbReference type="InterPro" id="IPR013196">
    <property type="entry name" value="HTH_11"/>
</dbReference>
<evidence type="ECO:0000259" key="2">
    <source>
        <dbReference type="Pfam" id="PF13280"/>
    </source>
</evidence>
<dbReference type="InterPro" id="IPR036388">
    <property type="entry name" value="WH-like_DNA-bd_sf"/>
</dbReference>
<evidence type="ECO:0000313" key="3">
    <source>
        <dbReference type="EMBL" id="MDP5274915.1"/>
    </source>
</evidence>
<dbReference type="Pfam" id="PF08279">
    <property type="entry name" value="HTH_11"/>
    <property type="match status" value="1"/>
</dbReference>
<dbReference type="PROSITE" id="PS52050">
    <property type="entry name" value="WYL"/>
    <property type="match status" value="1"/>
</dbReference>
<feature type="domain" description="WYL" evidence="2">
    <location>
        <begin position="139"/>
        <end position="205"/>
    </location>
</feature>
<evidence type="ECO:0000313" key="4">
    <source>
        <dbReference type="Proteomes" id="UP001231941"/>
    </source>
</evidence>
<dbReference type="SUPFAM" id="SSF46785">
    <property type="entry name" value="Winged helix' DNA-binding domain"/>
    <property type="match status" value="1"/>
</dbReference>
<dbReference type="Pfam" id="PF13280">
    <property type="entry name" value="WYL"/>
    <property type="match status" value="1"/>
</dbReference>
<evidence type="ECO:0000259" key="1">
    <source>
        <dbReference type="Pfam" id="PF08279"/>
    </source>
</evidence>
<feature type="domain" description="Helix-turn-helix type 11" evidence="1">
    <location>
        <begin position="5"/>
        <end position="54"/>
    </location>
</feature>